<name>A0A8T1X6S7_9STRA</name>
<organism evidence="1 2">
    <name type="scientific">Phytophthora boehmeriae</name>
    <dbReference type="NCBI Taxonomy" id="109152"/>
    <lineage>
        <taxon>Eukaryota</taxon>
        <taxon>Sar</taxon>
        <taxon>Stramenopiles</taxon>
        <taxon>Oomycota</taxon>
        <taxon>Peronosporomycetes</taxon>
        <taxon>Peronosporales</taxon>
        <taxon>Peronosporaceae</taxon>
        <taxon>Phytophthora</taxon>
    </lineage>
</organism>
<comment type="caution">
    <text evidence="1">The sequence shown here is derived from an EMBL/GenBank/DDBJ whole genome shotgun (WGS) entry which is preliminary data.</text>
</comment>
<gene>
    <name evidence="1" type="ORF">PHYBOEH_001787</name>
</gene>
<evidence type="ECO:0000313" key="2">
    <source>
        <dbReference type="Proteomes" id="UP000693981"/>
    </source>
</evidence>
<dbReference type="Proteomes" id="UP000693981">
    <property type="component" value="Unassembled WGS sequence"/>
</dbReference>
<dbReference type="EMBL" id="JAGDFL010000014">
    <property type="protein sequence ID" value="KAG7401371.1"/>
    <property type="molecule type" value="Genomic_DNA"/>
</dbReference>
<dbReference type="OrthoDB" id="93769at2759"/>
<evidence type="ECO:0000313" key="1">
    <source>
        <dbReference type="EMBL" id="KAG7401371.1"/>
    </source>
</evidence>
<reference evidence="1" key="1">
    <citation type="submission" date="2021-02" db="EMBL/GenBank/DDBJ databases">
        <authorList>
            <person name="Palmer J.M."/>
        </authorList>
    </citation>
    <scope>NUCLEOTIDE SEQUENCE</scope>
    <source>
        <strain evidence="1">SCRP23</strain>
    </source>
</reference>
<dbReference type="PROSITE" id="PS51257">
    <property type="entry name" value="PROKAR_LIPOPROTEIN"/>
    <property type="match status" value="1"/>
</dbReference>
<keyword evidence="2" id="KW-1185">Reference proteome</keyword>
<accession>A0A8T1X6S7</accession>
<proteinExistence type="predicted"/>
<dbReference type="AlphaFoldDB" id="A0A8T1X6S7"/>
<sequence>MKLASAGIVTVNGLSMMLPAPSQVCMTFSSCPLWTTASQVLWKRVPEGAKVDFYEMDNCHGDIIFSTDPASEDEAHKLRKKGKVVSSFLLMEYSQYPTQGIVTQCFDNSDDYRERVDAANITLVENNRLY</sequence>
<protein>
    <submittedName>
        <fullName evidence="1">Uncharacterized protein</fullName>
    </submittedName>
</protein>